<dbReference type="InterPro" id="IPR036705">
    <property type="entry name" value="Ribosyl_crysJ1_sf"/>
</dbReference>
<dbReference type="InterPro" id="IPR005502">
    <property type="entry name" value="Ribosyl_crysJ1"/>
</dbReference>
<dbReference type="PANTHER" id="PTHR16222">
    <property type="entry name" value="ADP-RIBOSYLGLYCOHYDROLASE"/>
    <property type="match status" value="1"/>
</dbReference>
<keyword evidence="2" id="KW-0378">Hydrolase</keyword>
<dbReference type="PANTHER" id="PTHR16222:SF24">
    <property type="entry name" value="ADP-RIBOSYLHYDROLASE ARH3"/>
    <property type="match status" value="1"/>
</dbReference>
<dbReference type="Proteomes" id="UP000769780">
    <property type="component" value="Unassembled WGS sequence"/>
</dbReference>
<name>A0ABS7K0Q8_9BACI</name>
<dbReference type="RefSeq" id="WP_221871178.1">
    <property type="nucleotide sequence ID" value="NZ_JACWFH010000007.1"/>
</dbReference>
<dbReference type="InterPro" id="IPR050792">
    <property type="entry name" value="ADP-ribosylglycohydrolase"/>
</dbReference>
<sequence>MNTYFRGCLIGGAIGDALGWPVEFMQLKEIKKNFGDQGITNLMVAKNGYAEITDDTQMTIFTVEGLLRAENRRSNRGNVHLPSMVHQSYLRWLATQGVDSQVNKDGWVYGLDSLHTRRAPGNTCLSALASGLMGEIKKPINGSKGCGGVMRTAPVGLFFNKKAAFQYGCELAAITHGHPSGYLSSGALGYLIAAIIETSNLPQAVEGMLEELNAWQQHEECTAVVTKAVQLANDTIPDSKAIEILGEGWVGEEALAISIYCALKHQNNFQTALITSVNHNGDSDSTGAITGNILGALLGMEGIPEQWGKQVELSAELLELADDLFKRYDESQVWQGKYPGR</sequence>
<reference evidence="3 4" key="1">
    <citation type="submission" date="2020-07" db="EMBL/GenBank/DDBJ databases">
        <title>Fungal Genomes of the International Space Station.</title>
        <authorList>
            <person name="Seuylemezian A."/>
            <person name="Singh N.K."/>
            <person name="Wood J."/>
            <person name="Venkateswaran K."/>
        </authorList>
    </citation>
    <scope>NUCLEOTIDE SEQUENCE [LARGE SCALE GENOMIC DNA]</scope>
    <source>
        <strain evidence="3 4">PL-B2</strain>
    </source>
</reference>
<protein>
    <submittedName>
        <fullName evidence="3">ADP-ribosylglycohydrolase family protein</fullName>
    </submittedName>
</protein>
<dbReference type="Gene3D" id="1.10.4080.10">
    <property type="entry name" value="ADP-ribosylation/Crystallin J1"/>
    <property type="match status" value="1"/>
</dbReference>
<gene>
    <name evidence="3" type="ORF">H0185_03315</name>
</gene>
<evidence type="ECO:0000313" key="4">
    <source>
        <dbReference type="Proteomes" id="UP000769780"/>
    </source>
</evidence>
<evidence type="ECO:0000256" key="2">
    <source>
        <dbReference type="ARBA" id="ARBA00022801"/>
    </source>
</evidence>
<comment type="similarity">
    <text evidence="1">Belongs to the ADP-ribosylglycohydrolase family.</text>
</comment>
<dbReference type="SUPFAM" id="SSF101478">
    <property type="entry name" value="ADP-ribosylglycohydrolase"/>
    <property type="match status" value="1"/>
</dbReference>
<proteinExistence type="inferred from homology"/>
<organism evidence="3 4">
    <name type="scientific">Mesobacillus maritimus</name>
    <dbReference type="NCBI Taxonomy" id="1643336"/>
    <lineage>
        <taxon>Bacteria</taxon>
        <taxon>Bacillati</taxon>
        <taxon>Bacillota</taxon>
        <taxon>Bacilli</taxon>
        <taxon>Bacillales</taxon>
        <taxon>Bacillaceae</taxon>
        <taxon>Mesobacillus</taxon>
    </lineage>
</organism>
<comment type="caution">
    <text evidence="3">The sequence shown here is derived from an EMBL/GenBank/DDBJ whole genome shotgun (WGS) entry which is preliminary data.</text>
</comment>
<keyword evidence="4" id="KW-1185">Reference proteome</keyword>
<dbReference type="EMBL" id="JACWFH010000007">
    <property type="protein sequence ID" value="MBY0095832.1"/>
    <property type="molecule type" value="Genomic_DNA"/>
</dbReference>
<evidence type="ECO:0000256" key="1">
    <source>
        <dbReference type="ARBA" id="ARBA00010702"/>
    </source>
</evidence>
<dbReference type="Pfam" id="PF03747">
    <property type="entry name" value="ADP_ribosyl_GH"/>
    <property type="match status" value="1"/>
</dbReference>
<evidence type="ECO:0000313" key="3">
    <source>
        <dbReference type="EMBL" id="MBY0095832.1"/>
    </source>
</evidence>
<accession>A0ABS7K0Q8</accession>